<dbReference type="InterPro" id="IPR008040">
    <property type="entry name" value="Hydant_A_N"/>
</dbReference>
<organism evidence="3 4">
    <name type="scientific">Hungatella hathewayi</name>
    <dbReference type="NCBI Taxonomy" id="154046"/>
    <lineage>
        <taxon>Bacteria</taxon>
        <taxon>Bacillati</taxon>
        <taxon>Bacillota</taxon>
        <taxon>Clostridia</taxon>
        <taxon>Lachnospirales</taxon>
        <taxon>Lachnospiraceae</taxon>
        <taxon>Hungatella</taxon>
    </lineage>
</organism>
<dbReference type="Pfam" id="PF01968">
    <property type="entry name" value="Hydantoinase_A"/>
    <property type="match status" value="1"/>
</dbReference>
<dbReference type="InterPro" id="IPR045079">
    <property type="entry name" value="Oxoprolinase-like"/>
</dbReference>
<dbReference type="EMBL" id="QVIA01000023">
    <property type="protein sequence ID" value="RGC27735.1"/>
    <property type="molecule type" value="Genomic_DNA"/>
</dbReference>
<dbReference type="GO" id="GO:0017168">
    <property type="term" value="F:5-oxoprolinase (ATP-hydrolyzing) activity"/>
    <property type="evidence" value="ECO:0007669"/>
    <property type="project" value="TreeGrafter"/>
</dbReference>
<accession>A0A3E2WM20</accession>
<evidence type="ECO:0000313" key="4">
    <source>
        <dbReference type="Proteomes" id="UP000261111"/>
    </source>
</evidence>
<reference evidence="3 4" key="1">
    <citation type="submission" date="2018-08" db="EMBL/GenBank/DDBJ databases">
        <title>A genome reference for cultivated species of the human gut microbiota.</title>
        <authorList>
            <person name="Zou Y."/>
            <person name="Xue W."/>
            <person name="Luo G."/>
        </authorList>
    </citation>
    <scope>NUCLEOTIDE SEQUENCE [LARGE SCALE GENOMIC DNA]</scope>
    <source>
        <strain evidence="3 4">AF19-21</strain>
    </source>
</reference>
<evidence type="ECO:0000313" key="3">
    <source>
        <dbReference type="EMBL" id="RGC27735.1"/>
    </source>
</evidence>
<feature type="domain" description="Hydantoinase A/oxoprolinase" evidence="1">
    <location>
        <begin position="194"/>
        <end position="329"/>
    </location>
</feature>
<dbReference type="AlphaFoldDB" id="A0A3E2WM20"/>
<dbReference type="PANTHER" id="PTHR11365">
    <property type="entry name" value="5-OXOPROLINASE RELATED"/>
    <property type="match status" value="1"/>
</dbReference>
<protein>
    <submittedName>
        <fullName evidence="3">Hydantoinase/oxoprolinase family protein</fullName>
    </submittedName>
</protein>
<name>A0A3E2WM20_9FIRM</name>
<dbReference type="InterPro" id="IPR043129">
    <property type="entry name" value="ATPase_NBD"/>
</dbReference>
<dbReference type="InterPro" id="IPR002821">
    <property type="entry name" value="Hydantoinase_A"/>
</dbReference>
<proteinExistence type="predicted"/>
<comment type="caution">
    <text evidence="3">The sequence shown here is derived from an EMBL/GenBank/DDBJ whole genome shotgun (WGS) entry which is preliminary data.</text>
</comment>
<dbReference type="PANTHER" id="PTHR11365:SF23">
    <property type="entry name" value="HYPOTHETICAL 5-OXOPROLINASE (EUROFUNG)-RELATED"/>
    <property type="match status" value="1"/>
</dbReference>
<evidence type="ECO:0000259" key="2">
    <source>
        <dbReference type="Pfam" id="PF05378"/>
    </source>
</evidence>
<dbReference type="Proteomes" id="UP000261111">
    <property type="component" value="Unassembled WGS sequence"/>
</dbReference>
<feature type="domain" description="Hydantoinase/oxoprolinase N-terminal" evidence="2">
    <location>
        <begin position="11"/>
        <end position="174"/>
    </location>
</feature>
<dbReference type="GO" id="GO:0005829">
    <property type="term" value="C:cytosol"/>
    <property type="evidence" value="ECO:0007669"/>
    <property type="project" value="TreeGrafter"/>
</dbReference>
<dbReference type="GO" id="GO:0006749">
    <property type="term" value="P:glutathione metabolic process"/>
    <property type="evidence" value="ECO:0007669"/>
    <property type="project" value="TreeGrafter"/>
</dbReference>
<sequence length="673" mass="73164">MWKRGIFMIGIGIDTGGTYTDAVVYNLETNQILASAKSLTTKEDLKTGIHNVLEKLPGDMLSSCGALSLSTTLATNACVENRGGKGKLVLIGLARQTLESSYQDYGIESLEDVYLLECELTPKPSKSVQPDWTQFAKDLQDFAGDCDCISIVQLFAKEHHGSYEKRAAEIVKSVLDIPVILGHDLFPDRNMLRRGAGALLNARLIPVIHEFMTAVKAVFLNHGLSLPVVIMRSDGNLMSDEYTCRHPVETLLCGPAASITGVQHLVSEENAVIVDMGGTTTDIAIIKGGEPLSANDGIQIGDWKTFVKGLYVDTFALGGDTAVHYNYDGGLFLENYRIMPLCMLASNYPGIKEQLAGLDAYPEGHTFPLYEFFVLMKDVSVHAQYTEDELALCEALKNGPLMYPNAAKAIGKDIYGLKTARLEEDGILLRSGLTPTDVMHICGDFAAFDKDASLAGAEFIAKYAHISKEELCRKIYDMVEEKLYCNLIRILMDTELEGLKHTMSDSQIETLIHISYAQLKSGNGAFFSARFSTKAVLVGVGAPTHIFLPAVARLLGTKAVIPPHASVANAIGAIVGNISATATAEVKPAYEEEEMNGFHVTTASESVFFEEYEDALKYAKEASKAMAMEIARTQGAIGPLTTSRRIERKEAAISANPLLLYELVRTTATGKAI</sequence>
<dbReference type="SUPFAM" id="SSF53067">
    <property type="entry name" value="Actin-like ATPase domain"/>
    <property type="match status" value="1"/>
</dbReference>
<evidence type="ECO:0000259" key="1">
    <source>
        <dbReference type="Pfam" id="PF01968"/>
    </source>
</evidence>
<gene>
    <name evidence="3" type="ORF">DWX41_17740</name>
</gene>
<dbReference type="Pfam" id="PF05378">
    <property type="entry name" value="Hydant_A_N"/>
    <property type="match status" value="1"/>
</dbReference>